<dbReference type="Proteomes" id="UP000054097">
    <property type="component" value="Unassembled WGS sequence"/>
</dbReference>
<evidence type="ECO:0000256" key="1">
    <source>
        <dbReference type="PROSITE-ProRule" id="PRU00042"/>
    </source>
</evidence>
<sequence length="212" mass="23583">MNSHPIDLTTNDLDPFSLGVKTQSRQSPSTNRDPNTTRTQPKIRFPDSAWRRYQATSNAFSFSGEAYGGAGSYTLLDRPKTCIDPQLLFTSPNLTPAASTTANPTSIPPPAAPAWPTPTPQAQTPPSRSRKFRCSMCPRTFDRASRVEDCHNRHLDCKPHKCLGRCANVECTAEYGSIEQLKRHFNRFGPCLSCGEILSRQNMARHRVSHGH</sequence>
<reference evidence="4 5" key="1">
    <citation type="submission" date="2014-04" db="EMBL/GenBank/DDBJ databases">
        <authorList>
            <consortium name="DOE Joint Genome Institute"/>
            <person name="Kuo A."/>
            <person name="Zuccaro A."/>
            <person name="Kohler A."/>
            <person name="Nagy L.G."/>
            <person name="Floudas D."/>
            <person name="Copeland A."/>
            <person name="Barry K.W."/>
            <person name="Cichocki N."/>
            <person name="Veneault-Fourrey C."/>
            <person name="LaButti K."/>
            <person name="Lindquist E.A."/>
            <person name="Lipzen A."/>
            <person name="Lundell T."/>
            <person name="Morin E."/>
            <person name="Murat C."/>
            <person name="Sun H."/>
            <person name="Tunlid A."/>
            <person name="Henrissat B."/>
            <person name="Grigoriev I.V."/>
            <person name="Hibbett D.S."/>
            <person name="Martin F."/>
            <person name="Nordberg H.P."/>
            <person name="Cantor M.N."/>
            <person name="Hua S.X."/>
        </authorList>
    </citation>
    <scope>NUCLEOTIDE SEQUENCE [LARGE SCALE GENOMIC DNA]</scope>
    <source>
        <strain evidence="4 5">MAFF 305830</strain>
    </source>
</reference>
<dbReference type="OrthoDB" id="654211at2759"/>
<feature type="compositionally biased region" description="Pro residues" evidence="2">
    <location>
        <begin position="106"/>
        <end position="119"/>
    </location>
</feature>
<evidence type="ECO:0000313" key="5">
    <source>
        <dbReference type="Proteomes" id="UP000054097"/>
    </source>
</evidence>
<proteinExistence type="predicted"/>
<dbReference type="InterPro" id="IPR013087">
    <property type="entry name" value="Znf_C2H2_type"/>
</dbReference>
<dbReference type="EMBL" id="KN824313">
    <property type="protein sequence ID" value="KIM25529.1"/>
    <property type="molecule type" value="Genomic_DNA"/>
</dbReference>
<feature type="region of interest" description="Disordered" evidence="2">
    <location>
        <begin position="1"/>
        <end position="44"/>
    </location>
</feature>
<dbReference type="HOGENOM" id="CLU_1300345_0_0_1"/>
<feature type="region of interest" description="Disordered" evidence="2">
    <location>
        <begin position="94"/>
        <end position="130"/>
    </location>
</feature>
<evidence type="ECO:0000313" key="4">
    <source>
        <dbReference type="EMBL" id="KIM25529.1"/>
    </source>
</evidence>
<dbReference type="PROSITE" id="PS50157">
    <property type="entry name" value="ZINC_FINGER_C2H2_2"/>
    <property type="match status" value="1"/>
</dbReference>
<protein>
    <recommendedName>
        <fullName evidence="3">C2H2-type domain-containing protein</fullName>
    </recommendedName>
</protein>
<evidence type="ECO:0000259" key="3">
    <source>
        <dbReference type="PROSITE" id="PS50157"/>
    </source>
</evidence>
<gene>
    <name evidence="4" type="ORF">M408DRAFT_26084</name>
</gene>
<name>A0A0C3AZX6_SERVB</name>
<feature type="compositionally biased region" description="Low complexity" evidence="2">
    <location>
        <begin position="94"/>
        <end position="105"/>
    </location>
</feature>
<reference evidence="5" key="2">
    <citation type="submission" date="2015-01" db="EMBL/GenBank/DDBJ databases">
        <title>Evolutionary Origins and Diversification of the Mycorrhizal Mutualists.</title>
        <authorList>
            <consortium name="DOE Joint Genome Institute"/>
            <consortium name="Mycorrhizal Genomics Consortium"/>
            <person name="Kohler A."/>
            <person name="Kuo A."/>
            <person name="Nagy L.G."/>
            <person name="Floudas D."/>
            <person name="Copeland A."/>
            <person name="Barry K.W."/>
            <person name="Cichocki N."/>
            <person name="Veneault-Fourrey C."/>
            <person name="LaButti K."/>
            <person name="Lindquist E.A."/>
            <person name="Lipzen A."/>
            <person name="Lundell T."/>
            <person name="Morin E."/>
            <person name="Murat C."/>
            <person name="Riley R."/>
            <person name="Ohm R."/>
            <person name="Sun H."/>
            <person name="Tunlid A."/>
            <person name="Henrissat B."/>
            <person name="Grigoriev I.V."/>
            <person name="Hibbett D.S."/>
            <person name="Martin F."/>
        </authorList>
    </citation>
    <scope>NUCLEOTIDE SEQUENCE [LARGE SCALE GENOMIC DNA]</scope>
    <source>
        <strain evidence="5">MAFF 305830</strain>
    </source>
</reference>
<feature type="compositionally biased region" description="Polar residues" evidence="2">
    <location>
        <begin position="1"/>
        <end position="12"/>
    </location>
</feature>
<keyword evidence="1" id="KW-0863">Zinc-finger</keyword>
<organism evidence="4 5">
    <name type="scientific">Serendipita vermifera MAFF 305830</name>
    <dbReference type="NCBI Taxonomy" id="933852"/>
    <lineage>
        <taxon>Eukaryota</taxon>
        <taxon>Fungi</taxon>
        <taxon>Dikarya</taxon>
        <taxon>Basidiomycota</taxon>
        <taxon>Agaricomycotina</taxon>
        <taxon>Agaricomycetes</taxon>
        <taxon>Sebacinales</taxon>
        <taxon>Serendipitaceae</taxon>
        <taxon>Serendipita</taxon>
    </lineage>
</organism>
<dbReference type="AlphaFoldDB" id="A0A0C3AZX6"/>
<keyword evidence="5" id="KW-1185">Reference proteome</keyword>
<accession>A0A0C3AZX6</accession>
<feature type="domain" description="C2H2-type" evidence="3">
    <location>
        <begin position="132"/>
        <end position="159"/>
    </location>
</feature>
<keyword evidence="1" id="KW-0479">Metal-binding</keyword>
<evidence type="ECO:0000256" key="2">
    <source>
        <dbReference type="SAM" id="MobiDB-lite"/>
    </source>
</evidence>
<dbReference type="GO" id="GO:0008270">
    <property type="term" value="F:zinc ion binding"/>
    <property type="evidence" value="ECO:0007669"/>
    <property type="project" value="UniProtKB-KW"/>
</dbReference>
<keyword evidence="1" id="KW-0862">Zinc</keyword>
<feature type="compositionally biased region" description="Polar residues" evidence="2">
    <location>
        <begin position="20"/>
        <end position="40"/>
    </location>
</feature>